<accession>A0A803YFM7</accession>
<name>A0A803YFM7_MELGA</name>
<dbReference type="InParanoid" id="A0A803YFM7"/>
<evidence type="ECO:0000256" key="4">
    <source>
        <dbReference type="ARBA" id="ARBA00022729"/>
    </source>
</evidence>
<dbReference type="Proteomes" id="UP000001645">
    <property type="component" value="Chromosome 7"/>
</dbReference>
<keyword evidence="8" id="KW-0325">Glycoprotein</keyword>
<dbReference type="PANTHER" id="PTHR24037">
    <property type="entry name" value="HEART DEVELOPMENT PROTEIN WITH EGF-LIKE DOMAINS 1"/>
    <property type="match status" value="1"/>
</dbReference>
<keyword evidence="5" id="KW-0677">Repeat</keyword>
<sequence>MGRCMFFTVLLCLVVSLSAAQIPATTGSSTAIATVLTAPTTTTTGSSTTITTVLTTGNTFTTTKTTDTASSSATPDSSSTATVETSTTSTTTPTEELCKSSPCGGKLSTCVPLNTTYTCQCPYEFYYYNNNCHRGKVFPGIITLAQMLSSDIHDVNSVEYEKMFQNLTQFFKQAFENMTDYRQTIIVKADYTGEDTRTRSGNPATVTVMNIFTENTTETDAKVGEAITRALTISSYVSAYTNTTQCAVFPCDDATTTCEDGPYPVCVCKANFAKTQWDTYSCSDCVNCTAEENKFCDRRSDIPDCKCMDNFKKRVKNV</sequence>
<keyword evidence="12" id="KW-1185">Reference proteome</keyword>
<keyword evidence="7" id="KW-1015">Disulfide bond</keyword>
<keyword evidence="6" id="KW-0472">Membrane</keyword>
<comment type="subcellular location">
    <subcellularLocation>
        <location evidence="1">Cell membrane</location>
    </subcellularLocation>
</comment>
<proteinExistence type="predicted"/>
<evidence type="ECO:0000256" key="3">
    <source>
        <dbReference type="ARBA" id="ARBA00022536"/>
    </source>
</evidence>
<evidence type="ECO:0000313" key="11">
    <source>
        <dbReference type="Ensembl" id="ENSMGAP00000030574.1"/>
    </source>
</evidence>
<gene>
    <name evidence="11" type="primary">MUC13</name>
</gene>
<feature type="chain" id="PRO_5032739951" description="SEA domain-containing protein" evidence="10">
    <location>
        <begin position="20"/>
        <end position="318"/>
    </location>
</feature>
<evidence type="ECO:0000256" key="5">
    <source>
        <dbReference type="ARBA" id="ARBA00022737"/>
    </source>
</evidence>
<keyword evidence="4 10" id="KW-0732">Signal</keyword>
<dbReference type="GO" id="GO:0005886">
    <property type="term" value="C:plasma membrane"/>
    <property type="evidence" value="ECO:0007669"/>
    <property type="project" value="UniProtKB-SubCell"/>
</dbReference>
<dbReference type="AlphaFoldDB" id="A0A803YFM7"/>
<evidence type="ECO:0000256" key="9">
    <source>
        <dbReference type="SAM" id="MobiDB-lite"/>
    </source>
</evidence>
<evidence type="ECO:0000313" key="12">
    <source>
        <dbReference type="Proteomes" id="UP000001645"/>
    </source>
</evidence>
<feature type="compositionally biased region" description="Low complexity" evidence="9">
    <location>
        <begin position="64"/>
        <end position="95"/>
    </location>
</feature>
<evidence type="ECO:0008006" key="13">
    <source>
        <dbReference type="Google" id="ProtNLM"/>
    </source>
</evidence>
<dbReference type="Ensembl" id="ENSMGAT00000024590.1">
    <property type="protein sequence ID" value="ENSMGAP00000030574.1"/>
    <property type="gene ID" value="ENSMGAG00000020274.1"/>
</dbReference>
<feature type="region of interest" description="Disordered" evidence="9">
    <location>
        <begin position="64"/>
        <end position="102"/>
    </location>
</feature>
<reference evidence="11" key="2">
    <citation type="submission" date="2025-08" db="UniProtKB">
        <authorList>
            <consortium name="Ensembl"/>
        </authorList>
    </citation>
    <scope>IDENTIFICATION</scope>
</reference>
<organism evidence="11 12">
    <name type="scientific">Meleagris gallopavo</name>
    <name type="common">Wild turkey</name>
    <dbReference type="NCBI Taxonomy" id="9103"/>
    <lineage>
        <taxon>Eukaryota</taxon>
        <taxon>Metazoa</taxon>
        <taxon>Chordata</taxon>
        <taxon>Craniata</taxon>
        <taxon>Vertebrata</taxon>
        <taxon>Euteleostomi</taxon>
        <taxon>Archelosauria</taxon>
        <taxon>Archosauria</taxon>
        <taxon>Dinosauria</taxon>
        <taxon>Saurischia</taxon>
        <taxon>Theropoda</taxon>
        <taxon>Coelurosauria</taxon>
        <taxon>Aves</taxon>
        <taxon>Neognathae</taxon>
        <taxon>Galloanserae</taxon>
        <taxon>Galliformes</taxon>
        <taxon>Phasianidae</taxon>
        <taxon>Meleagridinae</taxon>
        <taxon>Meleagris</taxon>
    </lineage>
</organism>
<evidence type="ECO:0000256" key="8">
    <source>
        <dbReference type="ARBA" id="ARBA00023180"/>
    </source>
</evidence>
<evidence type="ECO:0000256" key="10">
    <source>
        <dbReference type="SAM" id="SignalP"/>
    </source>
</evidence>
<evidence type="ECO:0000256" key="2">
    <source>
        <dbReference type="ARBA" id="ARBA00022475"/>
    </source>
</evidence>
<evidence type="ECO:0000256" key="6">
    <source>
        <dbReference type="ARBA" id="ARBA00023136"/>
    </source>
</evidence>
<protein>
    <recommendedName>
        <fullName evidence="13">SEA domain-containing protein</fullName>
    </recommendedName>
</protein>
<keyword evidence="3" id="KW-0245">EGF-like domain</keyword>
<feature type="signal peptide" evidence="10">
    <location>
        <begin position="1"/>
        <end position="19"/>
    </location>
</feature>
<dbReference type="PANTHER" id="PTHR24037:SF10">
    <property type="entry name" value="MUCIN-13"/>
    <property type="match status" value="1"/>
</dbReference>
<reference evidence="11" key="3">
    <citation type="submission" date="2025-09" db="UniProtKB">
        <authorList>
            <consortium name="Ensembl"/>
        </authorList>
    </citation>
    <scope>IDENTIFICATION</scope>
</reference>
<dbReference type="InterPro" id="IPR009030">
    <property type="entry name" value="Growth_fac_rcpt_cys_sf"/>
</dbReference>
<keyword evidence="2" id="KW-1003">Cell membrane</keyword>
<reference evidence="11 12" key="1">
    <citation type="journal article" date="2010" name="PLoS Biol.">
        <title>Multi-platform next-generation sequencing of the domestic turkey (Meleagris gallopavo): genome assembly and analysis.</title>
        <authorList>
            <person name="Dalloul R.A."/>
            <person name="Long J.A."/>
            <person name="Zimin A.V."/>
            <person name="Aslam L."/>
            <person name="Beal K."/>
            <person name="Blomberg L.A."/>
            <person name="Bouffard P."/>
            <person name="Burt D.W."/>
            <person name="Crasta O."/>
            <person name="Crooijmans R.P."/>
            <person name="Cooper K."/>
            <person name="Coulombe R.A."/>
            <person name="De S."/>
            <person name="Delany M.E."/>
            <person name="Dodgson J.B."/>
            <person name="Dong J.J."/>
            <person name="Evans C."/>
            <person name="Frederickson K.M."/>
            <person name="Flicek P."/>
            <person name="Florea L."/>
            <person name="Folkerts O."/>
            <person name="Groenen M.A."/>
            <person name="Harkins T.T."/>
            <person name="Herrero J."/>
            <person name="Hoffmann S."/>
            <person name="Megens H.J."/>
            <person name="Jiang A."/>
            <person name="de Jong P."/>
            <person name="Kaiser P."/>
            <person name="Kim H."/>
            <person name="Kim K.W."/>
            <person name="Kim S."/>
            <person name="Langenberger D."/>
            <person name="Lee M.K."/>
            <person name="Lee T."/>
            <person name="Mane S."/>
            <person name="Marcais G."/>
            <person name="Marz M."/>
            <person name="McElroy A.P."/>
            <person name="Modise T."/>
            <person name="Nefedov M."/>
            <person name="Notredame C."/>
            <person name="Paton I.R."/>
            <person name="Payne W.S."/>
            <person name="Pertea G."/>
            <person name="Prickett D."/>
            <person name="Puiu D."/>
            <person name="Qioa D."/>
            <person name="Raineri E."/>
            <person name="Ruffier M."/>
            <person name="Salzberg S.L."/>
            <person name="Schatz M.C."/>
            <person name="Scheuring C."/>
            <person name="Schmidt C.J."/>
            <person name="Schroeder S."/>
            <person name="Searle S.M."/>
            <person name="Smith E.J."/>
            <person name="Smith J."/>
            <person name="Sonstegard T.S."/>
            <person name="Stadler P.F."/>
            <person name="Tafer H."/>
            <person name="Tu Z.J."/>
            <person name="Van Tassell C.P."/>
            <person name="Vilella A.J."/>
            <person name="Williams K.P."/>
            <person name="Yorke J.A."/>
            <person name="Zhang L."/>
            <person name="Zhang H.B."/>
            <person name="Zhang X."/>
            <person name="Zhang Y."/>
            <person name="Reed K.M."/>
        </authorList>
    </citation>
    <scope>NUCLEOTIDE SEQUENCE [LARGE SCALE GENOMIC DNA]</scope>
</reference>
<evidence type="ECO:0000256" key="7">
    <source>
        <dbReference type="ARBA" id="ARBA00023157"/>
    </source>
</evidence>
<dbReference type="GeneTree" id="ENSGT00940000167567"/>
<evidence type="ECO:0000256" key="1">
    <source>
        <dbReference type="ARBA" id="ARBA00004236"/>
    </source>
</evidence>
<dbReference type="SUPFAM" id="SSF57184">
    <property type="entry name" value="Growth factor receptor domain"/>
    <property type="match status" value="1"/>
</dbReference>